<feature type="domain" description="HTH iclR-type" evidence="1">
    <location>
        <begin position="7"/>
        <end position="66"/>
    </location>
</feature>
<dbReference type="InterPro" id="IPR036390">
    <property type="entry name" value="WH_DNA-bd_sf"/>
</dbReference>
<accession>A0A556AV38</accession>
<dbReference type="InterPro" id="IPR050707">
    <property type="entry name" value="HTH_MetabolicPath_Reg"/>
</dbReference>
<evidence type="ECO:0000313" key="2">
    <source>
        <dbReference type="EMBL" id="TSH96804.1"/>
    </source>
</evidence>
<organism evidence="2 3">
    <name type="scientific">Verticiella sediminum</name>
    <dbReference type="NCBI Taxonomy" id="1247510"/>
    <lineage>
        <taxon>Bacteria</taxon>
        <taxon>Pseudomonadati</taxon>
        <taxon>Pseudomonadota</taxon>
        <taxon>Betaproteobacteria</taxon>
        <taxon>Burkholderiales</taxon>
        <taxon>Alcaligenaceae</taxon>
        <taxon>Verticiella</taxon>
    </lineage>
</organism>
<dbReference type="EMBL" id="VLTJ01000013">
    <property type="protein sequence ID" value="TSH96804.1"/>
    <property type="molecule type" value="Genomic_DNA"/>
</dbReference>
<dbReference type="PANTHER" id="PTHR30136">
    <property type="entry name" value="HELIX-TURN-HELIX TRANSCRIPTIONAL REGULATOR, ICLR FAMILY"/>
    <property type="match status" value="1"/>
</dbReference>
<dbReference type="SUPFAM" id="SSF46785">
    <property type="entry name" value="Winged helix' DNA-binding domain"/>
    <property type="match status" value="1"/>
</dbReference>
<dbReference type="PROSITE" id="PS51077">
    <property type="entry name" value="HTH_ICLR"/>
    <property type="match status" value="1"/>
</dbReference>
<dbReference type="SMART" id="SM00346">
    <property type="entry name" value="HTH_ICLR"/>
    <property type="match status" value="1"/>
</dbReference>
<dbReference type="InterPro" id="IPR005471">
    <property type="entry name" value="Tscrpt_reg_IclR_N"/>
</dbReference>
<dbReference type="GO" id="GO:0003700">
    <property type="term" value="F:DNA-binding transcription factor activity"/>
    <property type="evidence" value="ECO:0007669"/>
    <property type="project" value="TreeGrafter"/>
</dbReference>
<dbReference type="SUPFAM" id="SSF55781">
    <property type="entry name" value="GAF domain-like"/>
    <property type="match status" value="1"/>
</dbReference>
<dbReference type="Gene3D" id="1.10.10.10">
    <property type="entry name" value="Winged helix-like DNA-binding domain superfamily/Winged helix DNA-binding domain"/>
    <property type="match status" value="1"/>
</dbReference>
<dbReference type="InterPro" id="IPR036388">
    <property type="entry name" value="WH-like_DNA-bd_sf"/>
</dbReference>
<evidence type="ECO:0000313" key="3">
    <source>
        <dbReference type="Proteomes" id="UP000318405"/>
    </source>
</evidence>
<keyword evidence="3" id="KW-1185">Reference proteome</keyword>
<dbReference type="Pfam" id="PF09339">
    <property type="entry name" value="HTH_IclR"/>
    <property type="match status" value="1"/>
</dbReference>
<evidence type="ECO:0000259" key="1">
    <source>
        <dbReference type="PROSITE" id="PS51077"/>
    </source>
</evidence>
<protein>
    <submittedName>
        <fullName evidence="2">Helix-turn-helix domain-containing protein</fullName>
    </submittedName>
</protein>
<comment type="caution">
    <text evidence="2">The sequence shown here is derived from an EMBL/GenBank/DDBJ whole genome shotgun (WGS) entry which is preliminary data.</text>
</comment>
<name>A0A556AV38_9BURK</name>
<dbReference type="GO" id="GO:0003677">
    <property type="term" value="F:DNA binding"/>
    <property type="evidence" value="ECO:0007669"/>
    <property type="project" value="InterPro"/>
</dbReference>
<dbReference type="AlphaFoldDB" id="A0A556AV38"/>
<gene>
    <name evidence="2" type="ORF">FOZ76_08225</name>
</gene>
<dbReference type="PANTHER" id="PTHR30136:SF34">
    <property type="entry name" value="TRANSCRIPTIONAL REGULATOR"/>
    <property type="match status" value="1"/>
</dbReference>
<reference evidence="2 3" key="1">
    <citation type="submission" date="2019-07" db="EMBL/GenBank/DDBJ databases">
        <title>Qingshengfaniella alkalisoli gen. nov., sp. nov., isolated from saline soil.</title>
        <authorList>
            <person name="Xu L."/>
            <person name="Huang X.-X."/>
            <person name="Sun J.-Q."/>
        </authorList>
    </citation>
    <scope>NUCLEOTIDE SEQUENCE [LARGE SCALE GENOMIC DNA]</scope>
    <source>
        <strain evidence="2 3">DSM 27279</strain>
    </source>
</reference>
<dbReference type="GO" id="GO:0045892">
    <property type="term" value="P:negative regulation of DNA-templated transcription"/>
    <property type="evidence" value="ECO:0007669"/>
    <property type="project" value="TreeGrafter"/>
</dbReference>
<proteinExistence type="predicted"/>
<dbReference type="OrthoDB" id="8633767at2"/>
<dbReference type="Proteomes" id="UP000318405">
    <property type="component" value="Unassembled WGS sequence"/>
</dbReference>
<sequence>MSTMKVNRSIQRCLLLLQSFRGIPHPTVGDLTKRTALPRATVLRFLMTLEEEGYVARHENRWRLAAKTLEIGFAALEGLGVTDVVQSIVQSLADDFSGTANIGEQGDNGVLIIGRALAPSERRRLHVANLRVGSILPEDSALFQALQMQANEDYATRIYPQVDQISIAVRIPNLASRTLSLGISTDLNELKSEERKKEAVSALHAQAERVGKIIDMGPV</sequence>